<gene>
    <name evidence="4" type="ORF">AB3G34_14025</name>
</gene>
<accession>A0AB39W2J3</accession>
<dbReference type="GO" id="GO:0003676">
    <property type="term" value="F:nucleic acid binding"/>
    <property type="evidence" value="ECO:0007669"/>
    <property type="project" value="InterPro"/>
</dbReference>
<reference evidence="4" key="1">
    <citation type="submission" date="2024-07" db="EMBL/GenBank/DDBJ databases">
        <authorList>
            <person name="Biller S.J."/>
        </authorList>
    </citation>
    <scope>NUCLEOTIDE SEQUENCE</scope>
    <source>
        <strain evidence="4">WC2409</strain>
    </source>
</reference>
<feature type="domain" description="HIRAN" evidence="3">
    <location>
        <begin position="131"/>
        <end position="204"/>
    </location>
</feature>
<dbReference type="RefSeq" id="WP_369752804.1">
    <property type="nucleotide sequence ID" value="NZ_CP165625.1"/>
</dbReference>
<keyword evidence="1" id="KW-0479">Metal-binding</keyword>
<name>A0AB39W2J3_9FLAO</name>
<evidence type="ECO:0000313" key="4">
    <source>
        <dbReference type="EMBL" id="XDU94997.1"/>
    </source>
</evidence>
<dbReference type="AlphaFoldDB" id="A0AB39W2J3"/>
<evidence type="ECO:0000256" key="2">
    <source>
        <dbReference type="ARBA" id="ARBA00022801"/>
    </source>
</evidence>
<evidence type="ECO:0000259" key="3">
    <source>
        <dbReference type="Pfam" id="PF08797"/>
    </source>
</evidence>
<protein>
    <submittedName>
        <fullName evidence="4">HIRAN domain-containing protein</fullName>
    </submittedName>
</protein>
<dbReference type="Gene3D" id="3.30.70.2330">
    <property type="match status" value="1"/>
</dbReference>
<dbReference type="InterPro" id="IPR014905">
    <property type="entry name" value="HIRAN"/>
</dbReference>
<keyword evidence="2" id="KW-0378">Hydrolase</keyword>
<dbReference type="GO" id="GO:0008270">
    <property type="term" value="F:zinc ion binding"/>
    <property type="evidence" value="ECO:0007669"/>
    <property type="project" value="InterPro"/>
</dbReference>
<sequence length="219" mass="25351">MKAIGNIHLIWRLGKGSRRISVGTIKKSASEGIRFHYNQEGVEDANKLGFVHYEGFPDTSKDKMYTENVIEIFGQRLMRSERPDLHDFYDFWNIDPLKKEDKYYMLAFTQGLLPTDNFEFLADFNPVNNFSFVTEITNLSEAQIPSAKISIGDVLRYELEANNTYDKNAVKVYKEELYLGHIKLIHCKVFHKTNKQFSLKVKGIEKNGVIKRVFVEAAL</sequence>
<dbReference type="GO" id="GO:0016818">
    <property type="term" value="F:hydrolase activity, acting on acid anhydrides, in phosphorus-containing anhydrides"/>
    <property type="evidence" value="ECO:0007669"/>
    <property type="project" value="InterPro"/>
</dbReference>
<organism evidence="4">
    <name type="scientific">Flavobacterium sp. WC2409</name>
    <dbReference type="NCBI Taxonomy" id="3234139"/>
    <lineage>
        <taxon>Bacteria</taxon>
        <taxon>Pseudomonadati</taxon>
        <taxon>Bacteroidota</taxon>
        <taxon>Flavobacteriia</taxon>
        <taxon>Flavobacteriales</taxon>
        <taxon>Flavobacteriaceae</taxon>
        <taxon>Flavobacterium</taxon>
    </lineage>
</organism>
<dbReference type="EMBL" id="CP165625">
    <property type="protein sequence ID" value="XDU94997.1"/>
    <property type="molecule type" value="Genomic_DNA"/>
</dbReference>
<dbReference type="Pfam" id="PF08797">
    <property type="entry name" value="HIRAN"/>
    <property type="match status" value="1"/>
</dbReference>
<evidence type="ECO:0000256" key="1">
    <source>
        <dbReference type="ARBA" id="ARBA00022723"/>
    </source>
</evidence>
<proteinExistence type="predicted"/>